<comment type="caution">
    <text evidence="2">The sequence shown here is derived from an EMBL/GenBank/DDBJ whole genome shotgun (WGS) entry which is preliminary data.</text>
</comment>
<accession>A0ABV4UL30</accession>
<organism evidence="2 3">
    <name type="scientific">Arthrobacter halodurans</name>
    <dbReference type="NCBI Taxonomy" id="516699"/>
    <lineage>
        <taxon>Bacteria</taxon>
        <taxon>Bacillati</taxon>
        <taxon>Actinomycetota</taxon>
        <taxon>Actinomycetes</taxon>
        <taxon>Micrococcales</taxon>
        <taxon>Micrococcaceae</taxon>
        <taxon>Arthrobacter</taxon>
    </lineage>
</organism>
<protein>
    <submittedName>
        <fullName evidence="2">DUF998 domain-containing protein</fullName>
    </submittedName>
</protein>
<dbReference type="RefSeq" id="WP_373970804.1">
    <property type="nucleotide sequence ID" value="NZ_JBHDLJ010000002.1"/>
</dbReference>
<dbReference type="Proteomes" id="UP001575652">
    <property type="component" value="Unassembled WGS sequence"/>
</dbReference>
<keyword evidence="1" id="KW-0812">Transmembrane</keyword>
<feature type="transmembrane region" description="Helical" evidence="1">
    <location>
        <begin position="193"/>
        <end position="210"/>
    </location>
</feature>
<dbReference type="InterPro" id="IPR009339">
    <property type="entry name" value="DUF998"/>
</dbReference>
<evidence type="ECO:0000256" key="1">
    <source>
        <dbReference type="SAM" id="Phobius"/>
    </source>
</evidence>
<keyword evidence="1" id="KW-1133">Transmembrane helix</keyword>
<feature type="transmembrane region" description="Helical" evidence="1">
    <location>
        <begin position="124"/>
        <end position="147"/>
    </location>
</feature>
<keyword evidence="1" id="KW-0472">Membrane</keyword>
<feature type="transmembrane region" description="Helical" evidence="1">
    <location>
        <begin position="98"/>
        <end position="118"/>
    </location>
</feature>
<proteinExistence type="predicted"/>
<keyword evidence="3" id="KW-1185">Reference proteome</keyword>
<feature type="transmembrane region" description="Helical" evidence="1">
    <location>
        <begin position="154"/>
        <end position="173"/>
    </location>
</feature>
<reference evidence="2 3" key="1">
    <citation type="submission" date="2024-09" db="EMBL/GenBank/DDBJ databases">
        <authorList>
            <person name="Salinas-Garcia M.A."/>
            <person name="Prieme A."/>
        </authorList>
    </citation>
    <scope>NUCLEOTIDE SEQUENCE [LARGE SCALE GENOMIC DNA]</scope>
    <source>
        <strain evidence="2 3">DSM 21081</strain>
    </source>
</reference>
<dbReference type="EMBL" id="JBHDLJ010000002">
    <property type="protein sequence ID" value="MFB0833638.1"/>
    <property type="molecule type" value="Genomic_DNA"/>
</dbReference>
<gene>
    <name evidence="2" type="ORF">ACETWP_03475</name>
</gene>
<sequence length="234" mass="24210">MRRTRYAAILWILGALAFPAQLLASLRWPAPYSWSGHLISDLGTTTCGIIDAGSRAERYVCSPWHALANGATIANGALLAAGALLLWNAWPRRTPGRWASALLGAGGLLVVGVGLVPWDADPELHAAFALSQAPAQWAGMALVAASWRTGRTPGIPALTCAALAVSVAGFALFVDAVGGGPSLALGLGLAERIAFDTLTLWSAAVGCLLLRRHRGPEIPEPVPANARAATNGGR</sequence>
<evidence type="ECO:0000313" key="2">
    <source>
        <dbReference type="EMBL" id="MFB0833638.1"/>
    </source>
</evidence>
<feature type="transmembrane region" description="Helical" evidence="1">
    <location>
        <begin position="64"/>
        <end position="86"/>
    </location>
</feature>
<evidence type="ECO:0000313" key="3">
    <source>
        <dbReference type="Proteomes" id="UP001575652"/>
    </source>
</evidence>
<dbReference type="Pfam" id="PF06197">
    <property type="entry name" value="DUF998"/>
    <property type="match status" value="1"/>
</dbReference>
<name>A0ABV4UL30_9MICC</name>